<feature type="region of interest" description="Disordered" evidence="1">
    <location>
        <begin position="1"/>
        <end position="24"/>
    </location>
</feature>
<dbReference type="Proteomes" id="UP000091914">
    <property type="component" value="Unassembled WGS sequence"/>
</dbReference>
<evidence type="ECO:0000313" key="2">
    <source>
        <dbReference type="EMBL" id="OBB88510.1"/>
    </source>
</evidence>
<evidence type="ECO:0000313" key="3">
    <source>
        <dbReference type="Proteomes" id="UP000091914"/>
    </source>
</evidence>
<name>A0A1A0VYW8_9MYCO</name>
<protein>
    <submittedName>
        <fullName evidence="2">Uncharacterized protein</fullName>
    </submittedName>
</protein>
<evidence type="ECO:0000256" key="1">
    <source>
        <dbReference type="SAM" id="MobiDB-lite"/>
    </source>
</evidence>
<dbReference type="AlphaFoldDB" id="A0A1A0VYW8"/>
<accession>A0A1A0VYW8</accession>
<comment type="caution">
    <text evidence="2">The sequence shown here is derived from an EMBL/GenBank/DDBJ whole genome shotgun (WGS) entry which is preliminary data.</text>
</comment>
<reference evidence="2 3" key="1">
    <citation type="submission" date="2016-06" db="EMBL/GenBank/DDBJ databases">
        <authorList>
            <person name="Kjaerup R.B."/>
            <person name="Dalgaard T.S."/>
            <person name="Juul-Madsen H.R."/>
        </authorList>
    </citation>
    <scope>NUCLEOTIDE SEQUENCE [LARGE SCALE GENOMIC DNA]</scope>
    <source>
        <strain evidence="2 3">852002-51834_SCH5396731</strain>
    </source>
</reference>
<gene>
    <name evidence="2" type="ORF">A5760_24000</name>
</gene>
<dbReference type="EMBL" id="LZSX01000008">
    <property type="protein sequence ID" value="OBB88510.1"/>
    <property type="molecule type" value="Genomic_DNA"/>
</dbReference>
<proteinExistence type="predicted"/>
<sequence>MAMLFADPVDSTAPSTRIAPKATEQRNRLVDKQIRYILATAAVESTLGHRGPGCPATDAR</sequence>
<organism evidence="2 3">
    <name type="scientific">Mycobacterium colombiense</name>
    <dbReference type="NCBI Taxonomy" id="339268"/>
    <lineage>
        <taxon>Bacteria</taxon>
        <taxon>Bacillati</taxon>
        <taxon>Actinomycetota</taxon>
        <taxon>Actinomycetes</taxon>
        <taxon>Mycobacteriales</taxon>
        <taxon>Mycobacteriaceae</taxon>
        <taxon>Mycobacterium</taxon>
        <taxon>Mycobacterium avium complex (MAC)</taxon>
    </lineage>
</organism>